<sequence length="336" mass="37385">MKPQVANQDDQPTDKVFLQRYLDIFKVYLDDPEIAEICVNRSGELWIERIGNPSMEKIDCADITKDHMMRLARQIANTTGQAINLQNPLLSASLPTGERVQVIMPPATLNGIVFSIRKQVVKDMDLADYAAAGAFEAVDWVTDSDLKPHDAQLRALAEQKNFYQFIALAAKSKKNIIISGGTSTGKTTLLNAILKEIDPEERIITIEDTPEIKPVHQNHVPLLASKGEQGIAEVTIQSLLEASLRLRPDRILLGELRGKEAYTFLRAVNTGHPGSITTVHADTPHGAFKQIAMMVMQAQLGLQNDQIMDYIRSIVDVVVQLKRIGGKRIISEVWYP</sequence>
<dbReference type="GO" id="GO:0044097">
    <property type="term" value="P:secretion by the type IV secretion system"/>
    <property type="evidence" value="ECO:0007669"/>
    <property type="project" value="InterPro"/>
</dbReference>
<dbReference type="InterPro" id="IPR050921">
    <property type="entry name" value="T4SS_GSP_E_ATPase"/>
</dbReference>
<evidence type="ECO:0000256" key="1">
    <source>
        <dbReference type="ARBA" id="ARBA00006611"/>
    </source>
</evidence>
<dbReference type="GO" id="GO:0043684">
    <property type="term" value="C:type IV secretion system complex"/>
    <property type="evidence" value="ECO:0007669"/>
    <property type="project" value="InterPro"/>
</dbReference>
<dbReference type="GO" id="GO:0016887">
    <property type="term" value="F:ATP hydrolysis activity"/>
    <property type="evidence" value="ECO:0007669"/>
    <property type="project" value="InterPro"/>
</dbReference>
<dbReference type="InterPro" id="IPR014155">
    <property type="entry name" value="VirB11"/>
</dbReference>
<evidence type="ECO:0000259" key="2">
    <source>
        <dbReference type="SMART" id="SM00382"/>
    </source>
</evidence>
<comment type="caution">
    <text evidence="3">The sequence shown here is derived from an EMBL/GenBank/DDBJ whole genome shotgun (WGS) entry which is preliminary data.</text>
</comment>
<dbReference type="AlphaFoldDB" id="A0A2W5A200"/>
<accession>A0A2W5A200</accession>
<name>A0A2W5A200_9BACT</name>
<dbReference type="InterPro" id="IPR027417">
    <property type="entry name" value="P-loop_NTPase"/>
</dbReference>
<evidence type="ECO:0000313" key="3">
    <source>
        <dbReference type="EMBL" id="PZO87377.1"/>
    </source>
</evidence>
<dbReference type="SUPFAM" id="SSF52540">
    <property type="entry name" value="P-loop containing nucleoside triphosphate hydrolases"/>
    <property type="match status" value="1"/>
</dbReference>
<comment type="similarity">
    <text evidence="1">Belongs to the GSP E family.</text>
</comment>
<dbReference type="NCBIfam" id="TIGR02788">
    <property type="entry name" value="VirB11"/>
    <property type="match status" value="1"/>
</dbReference>
<dbReference type="Gene3D" id="3.30.450.90">
    <property type="match status" value="1"/>
</dbReference>
<evidence type="ECO:0000313" key="4">
    <source>
        <dbReference type="Proteomes" id="UP000249557"/>
    </source>
</evidence>
<dbReference type="InterPro" id="IPR001482">
    <property type="entry name" value="T2SS/T4SS_dom"/>
</dbReference>
<dbReference type="InterPro" id="IPR003593">
    <property type="entry name" value="AAA+_ATPase"/>
</dbReference>
<protein>
    <submittedName>
        <fullName evidence="3">P-type DNA transfer ATPase VirB11</fullName>
    </submittedName>
</protein>
<dbReference type="PANTHER" id="PTHR30486:SF6">
    <property type="entry name" value="TYPE IV PILUS RETRACTATION ATPASE PILT"/>
    <property type="match status" value="1"/>
</dbReference>
<dbReference type="PANTHER" id="PTHR30486">
    <property type="entry name" value="TWITCHING MOTILITY PROTEIN PILT"/>
    <property type="match status" value="1"/>
</dbReference>
<organism evidence="3 4">
    <name type="scientific">Micavibrio aeruginosavorus</name>
    <dbReference type="NCBI Taxonomy" id="349221"/>
    <lineage>
        <taxon>Bacteria</taxon>
        <taxon>Pseudomonadati</taxon>
        <taxon>Bdellovibrionota</taxon>
        <taxon>Bdellovibrionia</taxon>
        <taxon>Bdellovibrionales</taxon>
        <taxon>Pseudobdellovibrionaceae</taxon>
        <taxon>Micavibrio</taxon>
    </lineage>
</organism>
<feature type="domain" description="AAA+ ATPase" evidence="2">
    <location>
        <begin position="172"/>
        <end position="325"/>
    </location>
</feature>
<dbReference type="EMBL" id="QFNK01000060">
    <property type="protein sequence ID" value="PZO87377.1"/>
    <property type="molecule type" value="Genomic_DNA"/>
</dbReference>
<dbReference type="CDD" id="cd01130">
    <property type="entry name" value="VirB11-like_ATPase"/>
    <property type="match status" value="1"/>
</dbReference>
<reference evidence="3 4" key="1">
    <citation type="submission" date="2017-08" db="EMBL/GenBank/DDBJ databases">
        <title>Infants hospitalized years apart are colonized by the same room-sourced microbial strains.</title>
        <authorList>
            <person name="Brooks B."/>
            <person name="Olm M.R."/>
            <person name="Firek B.A."/>
            <person name="Baker R."/>
            <person name="Thomas B.C."/>
            <person name="Morowitz M.J."/>
            <person name="Banfield J.F."/>
        </authorList>
    </citation>
    <scope>NUCLEOTIDE SEQUENCE [LARGE SCALE GENOMIC DNA]</scope>
    <source>
        <strain evidence="3">S2_018_000_R2_104</strain>
    </source>
</reference>
<dbReference type="SMART" id="SM00382">
    <property type="entry name" value="AAA"/>
    <property type="match status" value="1"/>
</dbReference>
<proteinExistence type="inferred from homology"/>
<dbReference type="Pfam" id="PF00437">
    <property type="entry name" value="T2SSE"/>
    <property type="match status" value="1"/>
</dbReference>
<gene>
    <name evidence="3" type="primary">virB11</name>
    <name evidence="3" type="ORF">DI626_04150</name>
</gene>
<dbReference type="Proteomes" id="UP000249557">
    <property type="component" value="Unassembled WGS sequence"/>
</dbReference>
<dbReference type="Gene3D" id="3.40.50.300">
    <property type="entry name" value="P-loop containing nucleotide triphosphate hydrolases"/>
    <property type="match status" value="1"/>
</dbReference>